<organism evidence="3 4">
    <name type="scientific">Cryoendolithus antarcticus</name>
    <dbReference type="NCBI Taxonomy" id="1507870"/>
    <lineage>
        <taxon>Eukaryota</taxon>
        <taxon>Fungi</taxon>
        <taxon>Dikarya</taxon>
        <taxon>Ascomycota</taxon>
        <taxon>Pezizomycotina</taxon>
        <taxon>Dothideomycetes</taxon>
        <taxon>Dothideomycetidae</taxon>
        <taxon>Cladosporiales</taxon>
        <taxon>Cladosporiaceae</taxon>
        <taxon>Cryoendolithus</taxon>
    </lineage>
</organism>
<accession>A0A1V8T6C7</accession>
<dbReference type="InterPro" id="IPR019002">
    <property type="entry name" value="Ribosome_biogenesis_Nop16"/>
</dbReference>
<feature type="domain" description="Piwi" evidence="2">
    <location>
        <begin position="814"/>
        <end position="1026"/>
    </location>
</feature>
<dbReference type="PROSITE" id="PS50822">
    <property type="entry name" value="PIWI"/>
    <property type="match status" value="1"/>
</dbReference>
<keyword evidence="4" id="KW-1185">Reference proteome</keyword>
<dbReference type="OrthoDB" id="285729at2759"/>
<reference evidence="4" key="1">
    <citation type="submission" date="2017-03" db="EMBL/GenBank/DDBJ databases">
        <title>Genomes of endolithic fungi from Antarctica.</title>
        <authorList>
            <person name="Coleine C."/>
            <person name="Masonjones S."/>
            <person name="Stajich J.E."/>
        </authorList>
    </citation>
    <scope>NUCLEOTIDE SEQUENCE [LARGE SCALE GENOMIC DNA]</scope>
    <source>
        <strain evidence="4">CCFEE 5527</strain>
    </source>
</reference>
<dbReference type="EMBL" id="NAJO01000016">
    <property type="protein sequence ID" value="OQO06788.1"/>
    <property type="molecule type" value="Genomic_DNA"/>
</dbReference>
<dbReference type="InParanoid" id="A0A1V8T6C7"/>
<dbReference type="SMART" id="SM00950">
    <property type="entry name" value="Piwi"/>
    <property type="match status" value="1"/>
</dbReference>
<dbReference type="PANTHER" id="PTHR22891">
    <property type="entry name" value="EUKARYOTIC TRANSLATION INITIATION FACTOR 2C"/>
    <property type="match status" value="1"/>
</dbReference>
<dbReference type="InterPro" id="IPR036397">
    <property type="entry name" value="RNaseH_sf"/>
</dbReference>
<gene>
    <name evidence="3" type="ORF">B0A48_08576</name>
</gene>
<dbReference type="STRING" id="1507870.A0A1V8T6C7"/>
<proteinExistence type="predicted"/>
<dbReference type="InterPro" id="IPR003165">
    <property type="entry name" value="Piwi"/>
</dbReference>
<evidence type="ECO:0000256" key="1">
    <source>
        <dbReference type="SAM" id="MobiDB-lite"/>
    </source>
</evidence>
<sequence length="1101" mass="124263">MGREIQKRKNRSNAAPKAVKPKSKKVLHKNPVMAANWDKSLTLSQNYKRLGLASKLNKHTGGIERKAEDVEQLQEGESLRTRKKDDGLSISSAKRPERFDVQEARIERDPVTGEMRVVGGEVEGRANPLGDALNDLDSDEEDGGASRVVWARLENQHGNIEPGSYLRSEGETEVVRDLEMRASMPTKKYVRKQPEGERLFIEALVRKHGNDVGRMARDIKVNYMQRSEGDLKKRIKKEATVAQLVLGHLATMVEAEAGVEVIMVEAAEMAVEVQEILFKNKVERKVLFDVLRADPNYQALWQSAPFVTDLDLIWSLGQLAPLAQPNMQKFGSVSGIDARNGQRVTATAIRIHYEMQLNPSQSMSAIVGQSGRPSTAAEQSDILARGLNALLIEHTKTRVNRVNFISTTANRFYVHLPTQPLVPVGPTMRALRGYTVSLRPGQAELLYNLHVGGSALVREYLTVLNWMRECRAQNRQADSHSPRETFDSLVGREVLVSKPNQQRRPALITEVHPSVNRLHTWQAVDAVPTSGNNLDRILINIGDKSTVNNGVTDFCLPTQLTFRPWQLFRGLLTADQTRAMLGFACQLPRFNRNLIETEGFDAFGIRTPAAARRLQQAQPYGQIGVLELTNIDCEPNRLHQQTLHTALRHYFNILGISNATTVFDHHTPQPAGNSTDTERISESNVLQSFSQPGLLRDLTVPVLAILPRKSFELYAKIKRVADLRLGLHVVCALANKVRPLRANNASSGQYIANVGLKLNLKASGVNRDIESQGLADIIARAFLSHFALNFIDFLQIIADLADMTKERFIDWAVARSGKMPTSVLFYRDGVSESQYRQVREFEIPQVQQGYDAAHAYLAQQGQYTQLQQPKSEFNLTFVVVGKRHHVRFFAENDCDTFKSPLTQDEARQAATSLAERRRMEAGSPFTNVGRTFFRTDVQKLDRQNGNILPGFVVDTDITHPHSLDFYLRSHKPLQGTGRPAHYFVLMNHMGLDSDELQGITHALCYVYARATRGVSYCSPAYYADRLCDRGRAWLRDWLMGRNEVKFRDQNTGEGFEQYKVAVRIFVDSSIFWRPRSDNLQKYGQPRRNLWHPNLDDVMFYL</sequence>
<dbReference type="AlphaFoldDB" id="A0A1V8T6C7"/>
<dbReference type="Gene3D" id="3.30.420.10">
    <property type="entry name" value="Ribonuclease H-like superfamily/Ribonuclease H"/>
    <property type="match status" value="1"/>
</dbReference>
<dbReference type="Pfam" id="PF02171">
    <property type="entry name" value="Piwi"/>
    <property type="match status" value="1"/>
</dbReference>
<dbReference type="Pfam" id="PF09420">
    <property type="entry name" value="Nop16"/>
    <property type="match status" value="1"/>
</dbReference>
<feature type="region of interest" description="Disordered" evidence="1">
    <location>
        <begin position="69"/>
        <end position="94"/>
    </location>
</feature>
<evidence type="ECO:0000313" key="4">
    <source>
        <dbReference type="Proteomes" id="UP000192596"/>
    </source>
</evidence>
<feature type="compositionally biased region" description="Basic and acidic residues" evidence="1">
    <location>
        <begin position="77"/>
        <end position="87"/>
    </location>
</feature>
<evidence type="ECO:0000259" key="2">
    <source>
        <dbReference type="PROSITE" id="PS50822"/>
    </source>
</evidence>
<comment type="caution">
    <text evidence="3">The sequence shown here is derived from an EMBL/GenBank/DDBJ whole genome shotgun (WGS) entry which is preliminary data.</text>
</comment>
<protein>
    <recommendedName>
        <fullName evidence="2">Piwi domain-containing protein</fullName>
    </recommendedName>
</protein>
<dbReference type="GO" id="GO:0003676">
    <property type="term" value="F:nucleic acid binding"/>
    <property type="evidence" value="ECO:0007669"/>
    <property type="project" value="InterPro"/>
</dbReference>
<name>A0A1V8T6C7_9PEZI</name>
<dbReference type="InterPro" id="IPR012337">
    <property type="entry name" value="RNaseH-like_sf"/>
</dbReference>
<dbReference type="Proteomes" id="UP000192596">
    <property type="component" value="Unassembled WGS sequence"/>
</dbReference>
<feature type="region of interest" description="Disordered" evidence="1">
    <location>
        <begin position="1"/>
        <end position="25"/>
    </location>
</feature>
<dbReference type="SUPFAM" id="SSF53098">
    <property type="entry name" value="Ribonuclease H-like"/>
    <property type="match status" value="1"/>
</dbReference>
<evidence type="ECO:0000313" key="3">
    <source>
        <dbReference type="EMBL" id="OQO06788.1"/>
    </source>
</evidence>
<dbReference type="Gene3D" id="3.40.50.2300">
    <property type="match status" value="1"/>
</dbReference>